<sequence>MSDIKQISQKRYWGGILALSAVVFIWVASSFAMNSLFGEMDYNKPFLVTYLNTATFSIYLIPFLFKRLRSKNQLWKNSNMKNYSAIPPAVQHEKLSTLETIKLSLMFCILWFFANFTTNASLAYTTVGSSTILSSMSGLFTLGIGALFNVEKLNTVKFMAVLVSFVGVLLVSYSDHMNDSLPHALSPLIGDILALLGAVFYGCYTILLKLKIGSEDRVDMSLFFGFVGAFNILLLWPVIPLLDYFGLETFQVPMSGTLWIVIFLNAFIGTFLSDYLWLLSMLMTSPLVVTLGISLTTPLALLGDTIFKGIIPNIQYSLGALLVIAGFLAVNTYALKEARVKNEEEILENRQV</sequence>
<dbReference type="Pfam" id="PF00892">
    <property type="entry name" value="EamA"/>
    <property type="match status" value="1"/>
</dbReference>
<feature type="transmembrane region" description="Helical" evidence="5">
    <location>
        <begin position="130"/>
        <end position="148"/>
    </location>
</feature>
<dbReference type="OrthoDB" id="1436450at2759"/>
<keyword evidence="2 5" id="KW-0812">Transmembrane</keyword>
<feature type="transmembrane region" description="Helical" evidence="5">
    <location>
        <begin position="220"/>
        <end position="239"/>
    </location>
</feature>
<dbReference type="EMBL" id="PJQM01000073">
    <property type="protein sequence ID" value="RCI06862.1"/>
    <property type="molecule type" value="Genomic_DNA"/>
</dbReference>
<dbReference type="PANTHER" id="PTHR23051">
    <property type="entry name" value="SOLUTE CARRIER FAMILY 35, MEMBER F5"/>
    <property type="match status" value="1"/>
</dbReference>
<evidence type="ECO:0000259" key="6">
    <source>
        <dbReference type="Pfam" id="PF00892"/>
    </source>
</evidence>
<evidence type="ECO:0000256" key="3">
    <source>
        <dbReference type="ARBA" id="ARBA00022989"/>
    </source>
</evidence>
<gene>
    <name evidence="7" type="ORF">CU098_013829</name>
</gene>
<evidence type="ECO:0000313" key="8">
    <source>
        <dbReference type="Proteomes" id="UP000253551"/>
    </source>
</evidence>
<feature type="transmembrane region" description="Helical" evidence="5">
    <location>
        <begin position="45"/>
        <end position="65"/>
    </location>
</feature>
<feature type="transmembrane region" description="Helical" evidence="5">
    <location>
        <begin position="185"/>
        <end position="208"/>
    </location>
</feature>
<feature type="domain" description="EamA" evidence="6">
    <location>
        <begin position="15"/>
        <end position="172"/>
    </location>
</feature>
<keyword evidence="3 5" id="KW-1133">Transmembrane helix</keyword>
<organism evidence="7 8">
    <name type="scientific">Rhizopus stolonifer</name>
    <name type="common">Rhizopus nigricans</name>
    <dbReference type="NCBI Taxonomy" id="4846"/>
    <lineage>
        <taxon>Eukaryota</taxon>
        <taxon>Fungi</taxon>
        <taxon>Fungi incertae sedis</taxon>
        <taxon>Mucoromycota</taxon>
        <taxon>Mucoromycotina</taxon>
        <taxon>Mucoromycetes</taxon>
        <taxon>Mucorales</taxon>
        <taxon>Mucorineae</taxon>
        <taxon>Rhizopodaceae</taxon>
        <taxon>Rhizopus</taxon>
    </lineage>
</organism>
<protein>
    <recommendedName>
        <fullName evidence="6">EamA domain-containing protein</fullName>
    </recommendedName>
</protein>
<feature type="transmembrane region" description="Helical" evidence="5">
    <location>
        <begin position="103"/>
        <end position="124"/>
    </location>
</feature>
<keyword evidence="4 5" id="KW-0472">Membrane</keyword>
<keyword evidence="8" id="KW-1185">Reference proteome</keyword>
<feature type="transmembrane region" description="Helical" evidence="5">
    <location>
        <begin position="12"/>
        <end position="33"/>
    </location>
</feature>
<comment type="subcellular location">
    <subcellularLocation>
        <location evidence="1">Membrane</location>
        <topology evidence="1">Multi-pass membrane protein</topology>
    </subcellularLocation>
</comment>
<dbReference type="GO" id="GO:0000329">
    <property type="term" value="C:fungal-type vacuole membrane"/>
    <property type="evidence" value="ECO:0007669"/>
    <property type="project" value="TreeGrafter"/>
</dbReference>
<evidence type="ECO:0000313" key="7">
    <source>
        <dbReference type="EMBL" id="RCI06862.1"/>
    </source>
</evidence>
<dbReference type="InterPro" id="IPR000620">
    <property type="entry name" value="EamA_dom"/>
</dbReference>
<comment type="caution">
    <text evidence="7">The sequence shown here is derived from an EMBL/GenBank/DDBJ whole genome shotgun (WGS) entry which is preliminary data.</text>
</comment>
<evidence type="ECO:0000256" key="4">
    <source>
        <dbReference type="ARBA" id="ARBA00023136"/>
    </source>
</evidence>
<dbReference type="InterPro" id="IPR037185">
    <property type="entry name" value="EmrE-like"/>
</dbReference>
<evidence type="ECO:0000256" key="1">
    <source>
        <dbReference type="ARBA" id="ARBA00004141"/>
    </source>
</evidence>
<evidence type="ECO:0000256" key="2">
    <source>
        <dbReference type="ARBA" id="ARBA00022692"/>
    </source>
</evidence>
<evidence type="ECO:0000256" key="5">
    <source>
        <dbReference type="SAM" id="Phobius"/>
    </source>
</evidence>
<dbReference type="AlphaFoldDB" id="A0A367KYA4"/>
<feature type="transmembrane region" description="Helical" evidence="5">
    <location>
        <begin position="285"/>
        <end position="302"/>
    </location>
</feature>
<dbReference type="PANTHER" id="PTHR23051:SF0">
    <property type="entry name" value="SOLUTE CARRIER FAMILY 35 MEMBER F5"/>
    <property type="match status" value="1"/>
</dbReference>
<dbReference type="STRING" id="4846.A0A367KYA4"/>
<name>A0A367KYA4_RHIST</name>
<dbReference type="Proteomes" id="UP000253551">
    <property type="component" value="Unassembled WGS sequence"/>
</dbReference>
<feature type="transmembrane region" description="Helical" evidence="5">
    <location>
        <begin position="259"/>
        <end position="278"/>
    </location>
</feature>
<feature type="transmembrane region" description="Helical" evidence="5">
    <location>
        <begin position="155"/>
        <end position="173"/>
    </location>
</feature>
<feature type="transmembrane region" description="Helical" evidence="5">
    <location>
        <begin position="314"/>
        <end position="335"/>
    </location>
</feature>
<accession>A0A367KYA4</accession>
<reference evidence="7 8" key="1">
    <citation type="journal article" date="2018" name="G3 (Bethesda)">
        <title>Phylogenetic and Phylogenomic Definition of Rhizopus Species.</title>
        <authorList>
            <person name="Gryganskyi A.P."/>
            <person name="Golan J."/>
            <person name="Dolatabadi S."/>
            <person name="Mondo S."/>
            <person name="Robb S."/>
            <person name="Idnurm A."/>
            <person name="Muszewska A."/>
            <person name="Steczkiewicz K."/>
            <person name="Masonjones S."/>
            <person name="Liao H.L."/>
            <person name="Gajdeczka M.T."/>
            <person name="Anike F."/>
            <person name="Vuek A."/>
            <person name="Anishchenko I.M."/>
            <person name="Voigt K."/>
            <person name="de Hoog G.S."/>
            <person name="Smith M.E."/>
            <person name="Heitman J."/>
            <person name="Vilgalys R."/>
            <person name="Stajich J.E."/>
        </authorList>
    </citation>
    <scope>NUCLEOTIDE SEQUENCE [LARGE SCALE GENOMIC DNA]</scope>
    <source>
        <strain evidence="7 8">LSU 92-RS-03</strain>
    </source>
</reference>
<dbReference type="SUPFAM" id="SSF103481">
    <property type="entry name" value="Multidrug resistance efflux transporter EmrE"/>
    <property type="match status" value="1"/>
</dbReference>
<proteinExistence type="predicted"/>